<dbReference type="EMBL" id="CADIJX010000002">
    <property type="protein sequence ID" value="CAB3635796.1"/>
    <property type="molecule type" value="Genomic_DNA"/>
</dbReference>
<dbReference type="RefSeq" id="WP_175173904.1">
    <property type="nucleotide sequence ID" value="NZ_CADIJX010000002.1"/>
</dbReference>
<reference evidence="2 3" key="1">
    <citation type="submission" date="2020-04" db="EMBL/GenBank/DDBJ databases">
        <authorList>
            <person name="De Canck E."/>
        </authorList>
    </citation>
    <scope>NUCLEOTIDE SEQUENCE [LARGE SCALE GENOMIC DNA]</scope>
    <source>
        <strain evidence="2 3">LMG 3431</strain>
    </source>
</reference>
<feature type="compositionally biased region" description="Basic and acidic residues" evidence="1">
    <location>
        <begin position="13"/>
        <end position="36"/>
    </location>
</feature>
<protein>
    <submittedName>
        <fullName evidence="2">Uncharacterized protein</fullName>
    </submittedName>
</protein>
<dbReference type="AlphaFoldDB" id="A0A6S6YY11"/>
<gene>
    <name evidence="2" type="ORF">LMG3431_01562</name>
</gene>
<keyword evidence="3" id="KW-1185">Reference proteome</keyword>
<name>A0A6S6YY11_9BURK</name>
<evidence type="ECO:0000256" key="1">
    <source>
        <dbReference type="SAM" id="MobiDB-lite"/>
    </source>
</evidence>
<accession>A0A6S6YY11</accession>
<evidence type="ECO:0000313" key="2">
    <source>
        <dbReference type="EMBL" id="CAB3635796.1"/>
    </source>
</evidence>
<proteinExistence type="predicted"/>
<feature type="region of interest" description="Disordered" evidence="1">
    <location>
        <begin position="1"/>
        <end position="55"/>
    </location>
</feature>
<organism evidence="2 3">
    <name type="scientific">Achromobacter pestifer</name>
    <dbReference type="NCBI Taxonomy" id="1353889"/>
    <lineage>
        <taxon>Bacteria</taxon>
        <taxon>Pseudomonadati</taxon>
        <taxon>Pseudomonadota</taxon>
        <taxon>Betaproteobacteria</taxon>
        <taxon>Burkholderiales</taxon>
        <taxon>Alcaligenaceae</taxon>
        <taxon>Achromobacter</taxon>
    </lineage>
</organism>
<evidence type="ECO:0000313" key="3">
    <source>
        <dbReference type="Proteomes" id="UP000494108"/>
    </source>
</evidence>
<dbReference type="Proteomes" id="UP000494108">
    <property type="component" value="Unassembled WGS sequence"/>
</dbReference>
<sequence>MDQKTKPWAFPKPHPENTPRGERNKQEFDAPPETKKPAPKPRAKKEPPAASRVRT</sequence>